<dbReference type="SUPFAM" id="SSF52313">
    <property type="entry name" value="Ribosomal protein S2"/>
    <property type="match status" value="1"/>
</dbReference>
<dbReference type="InterPro" id="IPR001865">
    <property type="entry name" value="Ribosomal_uS2"/>
</dbReference>
<keyword evidence="2" id="KW-0687">Ribonucleoprotein</keyword>
<dbReference type="GO" id="GO:0003735">
    <property type="term" value="F:structural constituent of ribosome"/>
    <property type="evidence" value="ECO:0007669"/>
    <property type="project" value="InterPro"/>
</dbReference>
<dbReference type="PRINTS" id="PR00395">
    <property type="entry name" value="RIBOSOMALS2"/>
</dbReference>
<name>A0A830BGM0_9LAMI</name>
<evidence type="ECO:0000313" key="2">
    <source>
        <dbReference type="EMBL" id="GFP83914.1"/>
    </source>
</evidence>
<dbReference type="GO" id="GO:0006412">
    <property type="term" value="P:translation"/>
    <property type="evidence" value="ECO:0007669"/>
    <property type="project" value="InterPro"/>
</dbReference>
<evidence type="ECO:0000256" key="1">
    <source>
        <dbReference type="ARBA" id="ARBA00006242"/>
    </source>
</evidence>
<proteinExistence type="inferred from homology"/>
<evidence type="ECO:0000313" key="3">
    <source>
        <dbReference type="Proteomes" id="UP000653305"/>
    </source>
</evidence>
<dbReference type="OrthoDB" id="498011at2759"/>
<reference evidence="2" key="1">
    <citation type="submission" date="2020-07" db="EMBL/GenBank/DDBJ databases">
        <title>Ethylene signaling mediates host invasion by parasitic plants.</title>
        <authorList>
            <person name="Yoshida S."/>
        </authorList>
    </citation>
    <scope>NUCLEOTIDE SEQUENCE</scope>
    <source>
        <strain evidence="2">Okayama</strain>
    </source>
</reference>
<sequence length="64" mass="7142">MREFITLGIPTICLIDTNCDPDLSDISIPVNDDAISSINYLTIVINIFQINDGKIFILKMSALR</sequence>
<dbReference type="EMBL" id="BMAC01000074">
    <property type="protein sequence ID" value="GFP83914.1"/>
    <property type="molecule type" value="Genomic_DNA"/>
</dbReference>
<accession>A0A830BGM0</accession>
<dbReference type="GO" id="GO:0005840">
    <property type="term" value="C:ribosome"/>
    <property type="evidence" value="ECO:0007669"/>
    <property type="project" value="UniProtKB-KW"/>
</dbReference>
<keyword evidence="2" id="KW-0689">Ribosomal protein</keyword>
<protein>
    <submittedName>
        <fullName evidence="2">Plastid 30S ribosomal protein s2</fullName>
    </submittedName>
</protein>
<comment type="caution">
    <text evidence="2">The sequence shown here is derived from an EMBL/GenBank/DDBJ whole genome shotgun (WGS) entry which is preliminary data.</text>
</comment>
<comment type="similarity">
    <text evidence="1">Belongs to the universal ribosomal protein uS2 family.</text>
</comment>
<dbReference type="Gene3D" id="3.40.50.10490">
    <property type="entry name" value="Glucose-6-phosphate isomerase like protein, domain 1"/>
    <property type="match status" value="1"/>
</dbReference>
<gene>
    <name evidence="2" type="ORF">PHJA_000535000</name>
</gene>
<dbReference type="InterPro" id="IPR023591">
    <property type="entry name" value="Ribosomal_uS2_flav_dom_sf"/>
</dbReference>
<keyword evidence="3" id="KW-1185">Reference proteome</keyword>
<dbReference type="AlphaFoldDB" id="A0A830BGM0"/>
<dbReference type="Pfam" id="PF00318">
    <property type="entry name" value="Ribosomal_S2"/>
    <property type="match status" value="1"/>
</dbReference>
<organism evidence="2 3">
    <name type="scientific">Phtheirospermum japonicum</name>
    <dbReference type="NCBI Taxonomy" id="374723"/>
    <lineage>
        <taxon>Eukaryota</taxon>
        <taxon>Viridiplantae</taxon>
        <taxon>Streptophyta</taxon>
        <taxon>Embryophyta</taxon>
        <taxon>Tracheophyta</taxon>
        <taxon>Spermatophyta</taxon>
        <taxon>Magnoliopsida</taxon>
        <taxon>eudicotyledons</taxon>
        <taxon>Gunneridae</taxon>
        <taxon>Pentapetalae</taxon>
        <taxon>asterids</taxon>
        <taxon>lamiids</taxon>
        <taxon>Lamiales</taxon>
        <taxon>Orobanchaceae</taxon>
        <taxon>Orobanchaceae incertae sedis</taxon>
        <taxon>Phtheirospermum</taxon>
    </lineage>
</organism>
<dbReference type="Proteomes" id="UP000653305">
    <property type="component" value="Unassembled WGS sequence"/>
</dbReference>